<sequence>MPHKRSFTTKLLHRKLSSKRGHKPTQRKLDCVNVVIGCVQEKKQLSYDLPWEEKDKVYPGNLASPLEIVIEASNGASDYGNKFGEPVISGFVRSYGATDDAGVRREWIKPIMFSGGLGTIDANLAKKPAEVAFLACLLRKCNSTVASVLLSNGTWFVSVFELLRWKIVEMRRFRVPCAGAIRGQHQPMAALRPLNDCRLLQVEAASLCRFTNRVTIFLGQAPERIYVSQATNLRRNSRGARIYWTLCVTEIGDDNPPRVYVNHVNFSVFREETGSHWKPYMGFGQKSQWNGSLVMAKVPDL</sequence>
<dbReference type="AlphaFoldDB" id="A0A4S2KV52"/>
<dbReference type="InterPro" id="IPR036921">
    <property type="entry name" value="PurM-like_N_sf"/>
</dbReference>
<gene>
    <name evidence="1" type="ORF">DBV15_12178</name>
</gene>
<dbReference type="STRING" id="300112.A0A4S2KV52"/>
<accession>A0A4S2KV52</accession>
<name>A0A4S2KV52_9HYME</name>
<organism evidence="1 2">
    <name type="scientific">Temnothorax longispinosus</name>
    <dbReference type="NCBI Taxonomy" id="300112"/>
    <lineage>
        <taxon>Eukaryota</taxon>
        <taxon>Metazoa</taxon>
        <taxon>Ecdysozoa</taxon>
        <taxon>Arthropoda</taxon>
        <taxon>Hexapoda</taxon>
        <taxon>Insecta</taxon>
        <taxon>Pterygota</taxon>
        <taxon>Neoptera</taxon>
        <taxon>Endopterygota</taxon>
        <taxon>Hymenoptera</taxon>
        <taxon>Apocrita</taxon>
        <taxon>Aculeata</taxon>
        <taxon>Formicoidea</taxon>
        <taxon>Formicidae</taxon>
        <taxon>Myrmicinae</taxon>
        <taxon>Temnothorax</taxon>
    </lineage>
</organism>
<proteinExistence type="predicted"/>
<dbReference type="Proteomes" id="UP000310200">
    <property type="component" value="Unassembled WGS sequence"/>
</dbReference>
<protein>
    <submittedName>
        <fullName evidence="1">Uncharacterized protein</fullName>
    </submittedName>
</protein>
<dbReference type="PANTHER" id="PTHR10099">
    <property type="entry name" value="PHOSPHORIBOSYLFORMYLGLYCINAMIDINE SYNTHASE"/>
    <property type="match status" value="1"/>
</dbReference>
<reference evidence="1 2" key="1">
    <citation type="journal article" date="2019" name="Philos. Trans. R. Soc. Lond., B, Biol. Sci.">
        <title>Ant behaviour and brain gene expression of defending hosts depend on the ecological success of the intruding social parasite.</title>
        <authorList>
            <person name="Kaur R."/>
            <person name="Stoldt M."/>
            <person name="Jongepier E."/>
            <person name="Feldmeyer B."/>
            <person name="Menzel F."/>
            <person name="Bornberg-Bauer E."/>
            <person name="Foitzik S."/>
        </authorList>
    </citation>
    <scope>NUCLEOTIDE SEQUENCE [LARGE SCALE GENOMIC DNA]</scope>
    <source>
        <tissue evidence="1">Whole body</tissue>
    </source>
</reference>
<comment type="caution">
    <text evidence="1">The sequence shown here is derived from an EMBL/GenBank/DDBJ whole genome shotgun (WGS) entry which is preliminary data.</text>
</comment>
<dbReference type="GO" id="GO:0005737">
    <property type="term" value="C:cytoplasm"/>
    <property type="evidence" value="ECO:0007669"/>
    <property type="project" value="TreeGrafter"/>
</dbReference>
<dbReference type="PANTHER" id="PTHR10099:SF1">
    <property type="entry name" value="PHOSPHORIBOSYLFORMYLGLYCINAMIDINE SYNTHASE"/>
    <property type="match status" value="1"/>
</dbReference>
<evidence type="ECO:0000313" key="1">
    <source>
        <dbReference type="EMBL" id="TGZ53496.1"/>
    </source>
</evidence>
<keyword evidence="2" id="KW-1185">Reference proteome</keyword>
<dbReference type="EMBL" id="QBLH01001020">
    <property type="protein sequence ID" value="TGZ53496.1"/>
    <property type="molecule type" value="Genomic_DNA"/>
</dbReference>
<dbReference type="GO" id="GO:0006164">
    <property type="term" value="P:purine nucleotide biosynthetic process"/>
    <property type="evidence" value="ECO:0007669"/>
    <property type="project" value="TreeGrafter"/>
</dbReference>
<evidence type="ECO:0000313" key="2">
    <source>
        <dbReference type="Proteomes" id="UP000310200"/>
    </source>
</evidence>
<dbReference type="SUPFAM" id="SSF55326">
    <property type="entry name" value="PurM N-terminal domain-like"/>
    <property type="match status" value="1"/>
</dbReference>
<dbReference type="GO" id="GO:0004642">
    <property type="term" value="F:phosphoribosylformylglycinamidine synthase activity"/>
    <property type="evidence" value="ECO:0007669"/>
    <property type="project" value="TreeGrafter"/>
</dbReference>
<dbReference type="Gene3D" id="3.30.1330.10">
    <property type="entry name" value="PurM-like, N-terminal domain"/>
    <property type="match status" value="1"/>
</dbReference>